<sequence length="143" mass="15924">MMRTWIATILIVILISMLITSCSKKQTVTDQVQENVAESLSVSEQTVVLFGDGNKIQINDSLVVGKIMNDIKAMTFTKVEGPDTVGQNFTLMFSSDKKYSSTGYFVINKVYYKATDAKLASEINKYVLDYGRSIMSSCCQESE</sequence>
<reference evidence="1 2" key="1">
    <citation type="submission" date="2019-10" db="EMBL/GenBank/DDBJ databases">
        <title>Description of Paenibacillus choica sp. nov.</title>
        <authorList>
            <person name="Carlier A."/>
            <person name="Qi S."/>
        </authorList>
    </citation>
    <scope>NUCLEOTIDE SEQUENCE [LARGE SCALE GENOMIC DNA]</scope>
    <source>
        <strain evidence="1 2">LMG 31460</strain>
    </source>
</reference>
<evidence type="ECO:0000313" key="1">
    <source>
        <dbReference type="EMBL" id="NOU85291.1"/>
    </source>
</evidence>
<evidence type="ECO:0008006" key="3">
    <source>
        <dbReference type="Google" id="ProtNLM"/>
    </source>
</evidence>
<protein>
    <recommendedName>
        <fullName evidence="3">Lipoprotein</fullName>
    </recommendedName>
</protein>
<accession>A0ABX1YZT1</accession>
<dbReference type="RefSeq" id="WP_171688613.1">
    <property type="nucleotide sequence ID" value="NZ_WHOC01000022.1"/>
</dbReference>
<name>A0ABX1YZT1_9BACL</name>
<proteinExistence type="predicted"/>
<keyword evidence="2" id="KW-1185">Reference proteome</keyword>
<dbReference type="EMBL" id="WHOC01000022">
    <property type="protein sequence ID" value="NOU85291.1"/>
    <property type="molecule type" value="Genomic_DNA"/>
</dbReference>
<comment type="caution">
    <text evidence="1">The sequence shown here is derived from an EMBL/GenBank/DDBJ whole genome shotgun (WGS) entry which is preliminary data.</text>
</comment>
<dbReference type="Proteomes" id="UP000658690">
    <property type="component" value="Unassembled WGS sequence"/>
</dbReference>
<organism evidence="1 2">
    <name type="scientific">Paenibacillus germinis</name>
    <dbReference type="NCBI Taxonomy" id="2654979"/>
    <lineage>
        <taxon>Bacteria</taxon>
        <taxon>Bacillati</taxon>
        <taxon>Bacillota</taxon>
        <taxon>Bacilli</taxon>
        <taxon>Bacillales</taxon>
        <taxon>Paenibacillaceae</taxon>
        <taxon>Paenibacillus</taxon>
    </lineage>
</organism>
<evidence type="ECO:0000313" key="2">
    <source>
        <dbReference type="Proteomes" id="UP000658690"/>
    </source>
</evidence>
<dbReference type="PROSITE" id="PS51257">
    <property type="entry name" value="PROKAR_LIPOPROTEIN"/>
    <property type="match status" value="1"/>
</dbReference>
<gene>
    <name evidence="1" type="ORF">GC102_05770</name>
</gene>